<dbReference type="InterPro" id="IPR050532">
    <property type="entry name" value="Globin-like_OT"/>
</dbReference>
<protein>
    <submittedName>
        <fullName evidence="8">Globin</fullName>
    </submittedName>
</protein>
<dbReference type="Proteomes" id="UP000043764">
    <property type="component" value="Unassembled WGS sequence"/>
</dbReference>
<dbReference type="Pfam" id="PF00042">
    <property type="entry name" value="Globin"/>
    <property type="match status" value="1"/>
</dbReference>
<dbReference type="GO" id="GO:0046872">
    <property type="term" value="F:metal ion binding"/>
    <property type="evidence" value="ECO:0007669"/>
    <property type="project" value="UniProtKB-KW"/>
</dbReference>
<keyword evidence="3 6" id="KW-0561">Oxygen transport</keyword>
<proteinExistence type="inferred from homology"/>
<accession>A0A0H5DFG1</accession>
<dbReference type="EMBL" id="CVRL01000041">
    <property type="protein sequence ID" value="CRL12431.1"/>
    <property type="molecule type" value="Genomic_DNA"/>
</dbReference>
<comment type="similarity">
    <text evidence="6">Belongs to the globin family.</text>
</comment>
<evidence type="ECO:0000313" key="8">
    <source>
        <dbReference type="EMBL" id="CRL12431.1"/>
    </source>
</evidence>
<evidence type="ECO:0000256" key="6">
    <source>
        <dbReference type="RuleBase" id="RU000356"/>
    </source>
</evidence>
<dbReference type="AlphaFoldDB" id="A0A0H5DFG1"/>
<dbReference type="InterPro" id="IPR012292">
    <property type="entry name" value="Globin/Proto"/>
</dbReference>
<dbReference type="RefSeq" id="WP_008558912.1">
    <property type="nucleotide sequence ID" value="NZ_BSKQ01000001.1"/>
</dbReference>
<sequence>MNPSAETVAPADRDLILASVESQKMELDQFVSLFYAKFFERCPDTRPMFPHDMSLQEEKLLMSLTHIIEALEHPAKLRLILLDQGERHKALQINDDHFAGFIDSFTGALKDTLQEDWSEETRQAWLRFLQYVAYQMGFLK</sequence>
<dbReference type="PANTHER" id="PTHR46458">
    <property type="entry name" value="BLR2807 PROTEIN"/>
    <property type="match status" value="1"/>
</dbReference>
<evidence type="ECO:0000256" key="4">
    <source>
        <dbReference type="ARBA" id="ARBA00022723"/>
    </source>
</evidence>
<reference evidence="8 9" key="1">
    <citation type="submission" date="2015-05" db="EMBL/GenBank/DDBJ databases">
        <authorList>
            <person name="Rodrigo-Torres Lidia"/>
            <person name="Arahal R.David."/>
        </authorList>
    </citation>
    <scope>NUCLEOTIDE SEQUENCE [LARGE SCALE GENOMIC DNA]</scope>
    <source>
        <strain evidence="8 9">CECT 7321</strain>
    </source>
</reference>
<dbReference type="Gene3D" id="1.10.490.10">
    <property type="entry name" value="Globins"/>
    <property type="match status" value="1"/>
</dbReference>
<dbReference type="InterPro" id="IPR000971">
    <property type="entry name" value="Globin"/>
</dbReference>
<organism evidence="8 9">
    <name type="scientific">Phaeobacter italicus</name>
    <dbReference type="NCBI Taxonomy" id="481446"/>
    <lineage>
        <taxon>Bacteria</taxon>
        <taxon>Pseudomonadati</taxon>
        <taxon>Pseudomonadota</taxon>
        <taxon>Alphaproteobacteria</taxon>
        <taxon>Rhodobacterales</taxon>
        <taxon>Roseobacteraceae</taxon>
        <taxon>Phaeobacter</taxon>
    </lineage>
</organism>
<dbReference type="InterPro" id="IPR009050">
    <property type="entry name" value="Globin-like_sf"/>
</dbReference>
<dbReference type="STRING" id="481446.NIT7645_02796"/>
<evidence type="ECO:0000256" key="2">
    <source>
        <dbReference type="ARBA" id="ARBA00022617"/>
    </source>
</evidence>
<evidence type="ECO:0000256" key="1">
    <source>
        <dbReference type="ARBA" id="ARBA00022448"/>
    </source>
</evidence>
<keyword evidence="2 6" id="KW-0349">Heme</keyword>
<evidence type="ECO:0000313" key="9">
    <source>
        <dbReference type="Proteomes" id="UP000043764"/>
    </source>
</evidence>
<dbReference type="SUPFAM" id="SSF46458">
    <property type="entry name" value="Globin-like"/>
    <property type="match status" value="1"/>
</dbReference>
<keyword evidence="9" id="KW-1185">Reference proteome</keyword>
<gene>
    <name evidence="8" type="ORF">NIT7321_03307</name>
</gene>
<dbReference type="GO" id="GO:0019825">
    <property type="term" value="F:oxygen binding"/>
    <property type="evidence" value="ECO:0007669"/>
    <property type="project" value="InterPro"/>
</dbReference>
<keyword evidence="4" id="KW-0479">Metal-binding</keyword>
<dbReference type="PROSITE" id="PS01033">
    <property type="entry name" value="GLOBIN"/>
    <property type="match status" value="1"/>
</dbReference>
<dbReference type="OrthoDB" id="3213438at2"/>
<keyword evidence="1 6" id="KW-0813">Transport</keyword>
<dbReference type="GO" id="GO:0020037">
    <property type="term" value="F:heme binding"/>
    <property type="evidence" value="ECO:0007669"/>
    <property type="project" value="InterPro"/>
</dbReference>
<evidence type="ECO:0000256" key="3">
    <source>
        <dbReference type="ARBA" id="ARBA00022621"/>
    </source>
</evidence>
<evidence type="ECO:0000259" key="7">
    <source>
        <dbReference type="PROSITE" id="PS01033"/>
    </source>
</evidence>
<feature type="domain" description="Globin" evidence="7">
    <location>
        <begin position="7"/>
        <end position="140"/>
    </location>
</feature>
<name>A0A0H5DFG1_9RHOB</name>
<dbReference type="GO" id="GO:0005344">
    <property type="term" value="F:oxygen carrier activity"/>
    <property type="evidence" value="ECO:0007669"/>
    <property type="project" value="UniProtKB-KW"/>
</dbReference>
<dbReference type="PANTHER" id="PTHR46458:SF1">
    <property type="entry name" value="GEO09476P1"/>
    <property type="match status" value="1"/>
</dbReference>
<evidence type="ECO:0000256" key="5">
    <source>
        <dbReference type="ARBA" id="ARBA00023004"/>
    </source>
</evidence>
<keyword evidence="5" id="KW-0408">Iron</keyword>